<evidence type="ECO:0000313" key="3">
    <source>
        <dbReference type="Proteomes" id="UP000431269"/>
    </source>
</evidence>
<evidence type="ECO:0000256" key="1">
    <source>
        <dbReference type="SAM" id="Phobius"/>
    </source>
</evidence>
<reference evidence="3" key="1">
    <citation type="submission" date="2019-12" db="EMBL/GenBank/DDBJ databases">
        <title>Complete genome of Terracaulis silvestris 0127_4.</title>
        <authorList>
            <person name="Vieira S."/>
            <person name="Riedel T."/>
            <person name="Sproer C."/>
            <person name="Pascual J."/>
            <person name="Boedeker C."/>
            <person name="Overmann J."/>
        </authorList>
    </citation>
    <scope>NUCLEOTIDE SEQUENCE [LARGE SCALE GENOMIC DNA]</scope>
    <source>
        <strain evidence="3">0127_4</strain>
    </source>
</reference>
<keyword evidence="3" id="KW-1185">Reference proteome</keyword>
<dbReference type="RefSeq" id="WP_158764927.1">
    <property type="nucleotide sequence ID" value="NZ_CP047045.1"/>
</dbReference>
<feature type="transmembrane region" description="Helical" evidence="1">
    <location>
        <begin position="112"/>
        <end position="131"/>
    </location>
</feature>
<evidence type="ECO:0000313" key="2">
    <source>
        <dbReference type="EMBL" id="QGZ93950.1"/>
    </source>
</evidence>
<dbReference type="Proteomes" id="UP000431269">
    <property type="component" value="Chromosome"/>
</dbReference>
<gene>
    <name evidence="2" type="ORF">DSM104635_00765</name>
</gene>
<dbReference type="KEGG" id="tsv:DSM104635_00765"/>
<keyword evidence="1" id="KW-1133">Transmembrane helix</keyword>
<accession>A0A6I6MGV8</accession>
<name>A0A6I6MGV8_9CAUL</name>
<feature type="transmembrane region" description="Helical" evidence="1">
    <location>
        <begin position="34"/>
        <end position="53"/>
    </location>
</feature>
<dbReference type="EMBL" id="CP047045">
    <property type="protein sequence ID" value="QGZ93950.1"/>
    <property type="molecule type" value="Genomic_DNA"/>
</dbReference>
<keyword evidence="1" id="KW-0812">Transmembrane</keyword>
<protein>
    <submittedName>
        <fullName evidence="2">Uncharacterized protein</fullName>
    </submittedName>
</protein>
<sequence length="141" mass="15452">MVRQPKNLAEAKQIVREERIKITSSLSALAGSRWLLAILATFVVAFGTHLAYAPTRLPTVGGLSIAQTGLPTGIDFGFAGDQAKQAIEAAEQSEARTRAQQFFDENAERMPLFNAIGFGVALVLLFGNLWIMTKRRRFSRG</sequence>
<keyword evidence="1" id="KW-0472">Membrane</keyword>
<dbReference type="AlphaFoldDB" id="A0A6I6MGV8"/>
<organism evidence="2 3">
    <name type="scientific">Terricaulis silvestris</name>
    <dbReference type="NCBI Taxonomy" id="2686094"/>
    <lineage>
        <taxon>Bacteria</taxon>
        <taxon>Pseudomonadati</taxon>
        <taxon>Pseudomonadota</taxon>
        <taxon>Alphaproteobacteria</taxon>
        <taxon>Caulobacterales</taxon>
        <taxon>Caulobacteraceae</taxon>
        <taxon>Terricaulis</taxon>
    </lineage>
</organism>
<proteinExistence type="predicted"/>